<reference evidence="1" key="1">
    <citation type="journal article" date="2015" name="PeerJ">
        <title>First genomic representation of candidate bacterial phylum KSB3 points to enhanced environmental sensing as a trigger of wastewater bulking.</title>
        <authorList>
            <person name="Sekiguchi Y."/>
            <person name="Ohashi A."/>
            <person name="Parks D.H."/>
            <person name="Yamauchi T."/>
            <person name="Tyson G.W."/>
            <person name="Hugenholtz P."/>
        </authorList>
    </citation>
    <scope>NUCLEOTIDE SEQUENCE [LARGE SCALE GENOMIC DNA]</scope>
</reference>
<dbReference type="AlphaFoldDB" id="A0A0S6W797"/>
<evidence type="ECO:0000313" key="1">
    <source>
        <dbReference type="EMBL" id="GAK55568.1"/>
    </source>
</evidence>
<proteinExistence type="predicted"/>
<dbReference type="SUPFAM" id="SSF89623">
    <property type="entry name" value="Ribose/Galactose isomerase RpiB/AlsB"/>
    <property type="match status" value="1"/>
</dbReference>
<accession>A0A0S6W797</accession>
<dbReference type="InterPro" id="IPR036569">
    <property type="entry name" value="RpiB_LacA_LacB_sf"/>
</dbReference>
<evidence type="ECO:0000313" key="2">
    <source>
        <dbReference type="Proteomes" id="UP000030661"/>
    </source>
</evidence>
<dbReference type="EMBL" id="DF820463">
    <property type="protein sequence ID" value="GAK55568.1"/>
    <property type="molecule type" value="Genomic_DNA"/>
</dbReference>
<keyword evidence="1" id="KW-0413">Isomerase</keyword>
<name>A0A0S6W797_VECG1</name>
<organism evidence="1">
    <name type="scientific">Vecturithrix granuli</name>
    <dbReference type="NCBI Taxonomy" id="1499967"/>
    <lineage>
        <taxon>Bacteria</taxon>
        <taxon>Candidatus Moduliflexota</taxon>
        <taxon>Candidatus Vecturitrichia</taxon>
        <taxon>Candidatus Vecturitrichales</taxon>
        <taxon>Candidatus Vecturitrichaceae</taxon>
        <taxon>Candidatus Vecturithrix</taxon>
    </lineage>
</organism>
<dbReference type="Proteomes" id="UP000030661">
    <property type="component" value="Unassembled WGS sequence"/>
</dbReference>
<protein>
    <submittedName>
        <fullName evidence="1">Ribose 5-phosphate isomerase RpiB</fullName>
    </submittedName>
</protein>
<sequence>MNPGLPDPVPSGRLRRFSYPELTLNNANVLVLAEWLTPGQHGVEILETWLNATFGEGFDPQWQKFLKNYYLEIQQMEDGQFK</sequence>
<dbReference type="GO" id="GO:0005975">
    <property type="term" value="P:carbohydrate metabolic process"/>
    <property type="evidence" value="ECO:0007669"/>
    <property type="project" value="InterPro"/>
</dbReference>
<dbReference type="GO" id="GO:0016853">
    <property type="term" value="F:isomerase activity"/>
    <property type="evidence" value="ECO:0007669"/>
    <property type="project" value="UniProtKB-KW"/>
</dbReference>
<gene>
    <name evidence="1" type="ORF">U27_02402</name>
</gene>
<dbReference type="HOGENOM" id="CLU_2551406_0_0_0"/>
<keyword evidence="2" id="KW-1185">Reference proteome</keyword>